<evidence type="ECO:0000313" key="3">
    <source>
        <dbReference type="EMBL" id="MBO8478182.1"/>
    </source>
</evidence>
<proteinExistence type="predicted"/>
<feature type="domain" description="BT4734-like N-terminal" evidence="2">
    <location>
        <begin position="198"/>
        <end position="320"/>
    </location>
</feature>
<evidence type="ECO:0000259" key="2">
    <source>
        <dbReference type="Pfam" id="PF08800"/>
    </source>
</evidence>
<feature type="region of interest" description="Disordered" evidence="1">
    <location>
        <begin position="122"/>
        <end position="141"/>
    </location>
</feature>
<evidence type="ECO:0000313" key="4">
    <source>
        <dbReference type="Proteomes" id="UP000823771"/>
    </source>
</evidence>
<reference evidence="3" key="1">
    <citation type="submission" date="2020-10" db="EMBL/GenBank/DDBJ databases">
        <authorList>
            <person name="Gilroy R."/>
        </authorList>
    </citation>
    <scope>NUCLEOTIDE SEQUENCE</scope>
    <source>
        <strain evidence="3">2478</strain>
    </source>
</reference>
<sequence length="343" mass="39223">MTKEYLLSKTLGGADIIQHLIRKEFPDHIMHVKGQDCGECPDPVWADGSIIQVTLDRIPIEGTKMAEYRARYHYPDGQMLDGDAIALAMAYYHHRGEDLSLEQLIARLAEELYVKEPRKPFFKEPEPEQVPEPKPKAPEVAPCPRMSFFRRPIRNTRPCRDASPQDVYKYLVSDYAKANTETLRCIKDPKERSRFKSQNFDYVTPGGIFHSRKESDLVKASGYMVIDFDHISDPEGLVLLLANEENFETILAFRSPSGDGVKWFVALPPDAKKPDGTPFTYGEFFTILSNYVRHAYGYEADPSGKDVCRACFLPHDPDAFLNPFYLEDNYEYDITRFLDGSAE</sequence>
<dbReference type="Proteomes" id="UP000823771">
    <property type="component" value="Unassembled WGS sequence"/>
</dbReference>
<gene>
    <name evidence="3" type="ORF">IAB80_04785</name>
</gene>
<accession>A0A9D9IT62</accession>
<evidence type="ECO:0000256" key="1">
    <source>
        <dbReference type="SAM" id="MobiDB-lite"/>
    </source>
</evidence>
<reference evidence="3" key="2">
    <citation type="journal article" date="2021" name="PeerJ">
        <title>Extensive microbial diversity within the chicken gut microbiome revealed by metagenomics and culture.</title>
        <authorList>
            <person name="Gilroy R."/>
            <person name="Ravi A."/>
            <person name="Getino M."/>
            <person name="Pursley I."/>
            <person name="Horton D.L."/>
            <person name="Alikhan N.F."/>
            <person name="Baker D."/>
            <person name="Gharbi K."/>
            <person name="Hall N."/>
            <person name="Watson M."/>
            <person name="Adriaenssens E.M."/>
            <person name="Foster-Nyarko E."/>
            <person name="Jarju S."/>
            <person name="Secka A."/>
            <person name="Antonio M."/>
            <person name="Oren A."/>
            <person name="Chaudhuri R.R."/>
            <person name="La Ragione R."/>
            <person name="Hildebrand F."/>
            <person name="Pallen M.J."/>
        </authorList>
    </citation>
    <scope>NUCLEOTIDE SEQUENCE</scope>
    <source>
        <strain evidence="3">2478</strain>
    </source>
</reference>
<dbReference type="InterPro" id="IPR014907">
    <property type="entry name" value="BT4734-like_N"/>
</dbReference>
<organism evidence="3 4">
    <name type="scientific">Candidatus Cryptobacteroides excrementipullorum</name>
    <dbReference type="NCBI Taxonomy" id="2840761"/>
    <lineage>
        <taxon>Bacteria</taxon>
        <taxon>Pseudomonadati</taxon>
        <taxon>Bacteroidota</taxon>
        <taxon>Bacteroidia</taxon>
        <taxon>Bacteroidales</taxon>
        <taxon>Candidatus Cryptobacteroides</taxon>
    </lineage>
</organism>
<feature type="compositionally biased region" description="Basic and acidic residues" evidence="1">
    <location>
        <begin position="122"/>
        <end position="137"/>
    </location>
</feature>
<dbReference type="AlphaFoldDB" id="A0A9D9IT62"/>
<dbReference type="EMBL" id="JADILZ010000041">
    <property type="protein sequence ID" value="MBO8478182.1"/>
    <property type="molecule type" value="Genomic_DNA"/>
</dbReference>
<comment type="caution">
    <text evidence="3">The sequence shown here is derived from an EMBL/GenBank/DDBJ whole genome shotgun (WGS) entry which is preliminary data.</text>
</comment>
<name>A0A9D9IT62_9BACT</name>
<protein>
    <recommendedName>
        <fullName evidence="2">BT4734-like N-terminal domain-containing protein</fullName>
    </recommendedName>
</protein>
<dbReference type="Pfam" id="PF08800">
    <property type="entry name" value="BT4734-like_N"/>
    <property type="match status" value="1"/>
</dbReference>